<organism evidence="2 3">
    <name type="scientific">Xylanibacter ruminicola</name>
    <name type="common">Prevotella ruminicola</name>
    <dbReference type="NCBI Taxonomy" id="839"/>
    <lineage>
        <taxon>Bacteria</taxon>
        <taxon>Pseudomonadati</taxon>
        <taxon>Bacteroidota</taxon>
        <taxon>Bacteroidia</taxon>
        <taxon>Bacteroidales</taxon>
        <taxon>Prevotellaceae</taxon>
        <taxon>Xylanibacter</taxon>
    </lineage>
</organism>
<dbReference type="InterPro" id="IPR031025">
    <property type="entry name" value="LruC_dom"/>
</dbReference>
<dbReference type="InterPro" id="IPR032295">
    <property type="entry name" value="DUF4842"/>
</dbReference>
<feature type="domain" description="DUF4842" evidence="1">
    <location>
        <begin position="187"/>
        <end position="379"/>
    </location>
</feature>
<gene>
    <name evidence="2" type="ORF">E7101_02815</name>
</gene>
<dbReference type="Pfam" id="PF16130">
    <property type="entry name" value="DUF4842"/>
    <property type="match status" value="1"/>
</dbReference>
<reference evidence="2" key="1">
    <citation type="submission" date="2019-04" db="EMBL/GenBank/DDBJ databases">
        <title>Evolution of Biomass-Degrading Anaerobic Consortia Revealed by Metagenomics.</title>
        <authorList>
            <person name="Peng X."/>
        </authorList>
    </citation>
    <scope>NUCLEOTIDE SEQUENCE</scope>
    <source>
        <strain evidence="2">SIG140</strain>
    </source>
</reference>
<sequence length="424" mass="48010">MMRKSLIITIIACVATTVSMVSCDKNVYDEKRHGELIHYFSSVDSVDQQHMWMLAQTLHLRYEVPSGGNYQQLRLYTANPLTDSKAELISQIYVSDGQAGILSMNVPYQQTTLYAALVDDNGRLSVAQLPSSQQTISFSEMTAGTAVAQHKPLTYTYLFEENYPEPGDYDYNDVVLRVSQQRTAQNQITIGVTIAAVGAAKQIAGCIRLVGYRYQDIDSVITTTGQSFNDGINKQILYFHKDTDLLIEGRNHEAVLNLFCDAHWAMAFSPSADYGLFQRKKYNVTTESSDNAQLRSTRTLYYVVTFKDATALDNFTADMLDPFILTDYNMGTWETHTEQYKSAQVLHEYFVPSFKDLPWALMVPKADFAYPLEGTEIGYRKKTESGVVAMFGAYTTIGHSFGEWAEDHNSYLDWYLYPNTQLTY</sequence>
<dbReference type="Proteomes" id="UP000806522">
    <property type="component" value="Unassembled WGS sequence"/>
</dbReference>
<evidence type="ECO:0000259" key="1">
    <source>
        <dbReference type="Pfam" id="PF16130"/>
    </source>
</evidence>
<comment type="caution">
    <text evidence="2">The sequence shown here is derived from an EMBL/GenBank/DDBJ whole genome shotgun (WGS) entry which is preliminary data.</text>
</comment>
<protein>
    <submittedName>
        <fullName evidence="2">LruC domain-containing protein</fullName>
    </submittedName>
</protein>
<evidence type="ECO:0000313" key="2">
    <source>
        <dbReference type="EMBL" id="MBE6269865.1"/>
    </source>
</evidence>
<accession>A0A9D5NYN8</accession>
<name>A0A9D5NYN8_XYLRU</name>
<dbReference type="AlphaFoldDB" id="A0A9D5NYN8"/>
<dbReference type="PROSITE" id="PS51257">
    <property type="entry name" value="PROKAR_LIPOPROTEIN"/>
    <property type="match status" value="1"/>
</dbReference>
<dbReference type="NCBIfam" id="TIGR04456">
    <property type="entry name" value="LruC_dom"/>
    <property type="match status" value="1"/>
</dbReference>
<evidence type="ECO:0000313" key="3">
    <source>
        <dbReference type="Proteomes" id="UP000806522"/>
    </source>
</evidence>
<dbReference type="EMBL" id="SUYC01000002">
    <property type="protein sequence ID" value="MBE6269865.1"/>
    <property type="molecule type" value="Genomic_DNA"/>
</dbReference>
<proteinExistence type="predicted"/>